<feature type="transmembrane region" description="Helical" evidence="1">
    <location>
        <begin position="36"/>
        <end position="53"/>
    </location>
</feature>
<reference evidence="2 3" key="1">
    <citation type="submission" date="2015-09" db="EMBL/GenBank/DDBJ databases">
        <title>A metagenomics-based metabolic model of nitrate-dependent anaerobic oxidation of methane by Methanoperedens-like archaea.</title>
        <authorList>
            <person name="Arshad A."/>
            <person name="Speth D.R."/>
            <person name="De Graaf R.M."/>
            <person name="Op Den Camp H.J."/>
            <person name="Jetten M.S."/>
            <person name="Welte C.U."/>
        </authorList>
    </citation>
    <scope>NUCLEOTIDE SEQUENCE [LARGE SCALE GENOMIC DNA]</scope>
</reference>
<gene>
    <name evidence="2" type="ORF">MPEBLZ_04438</name>
</gene>
<name>A0A0P8DUF1_9EURY</name>
<evidence type="ECO:0000313" key="2">
    <source>
        <dbReference type="EMBL" id="KPQ41014.1"/>
    </source>
</evidence>
<evidence type="ECO:0000313" key="3">
    <source>
        <dbReference type="Proteomes" id="UP000050360"/>
    </source>
</evidence>
<organism evidence="2 3">
    <name type="scientific">Candidatus Methanoperedens nitratireducens</name>
    <dbReference type="NCBI Taxonomy" id="1392998"/>
    <lineage>
        <taxon>Archaea</taxon>
        <taxon>Methanobacteriati</taxon>
        <taxon>Methanobacteriota</taxon>
        <taxon>Stenosarchaea group</taxon>
        <taxon>Methanomicrobia</taxon>
        <taxon>Methanosarcinales</taxon>
        <taxon>ANME-2 cluster</taxon>
        <taxon>Candidatus Methanoperedentaceae</taxon>
        <taxon>Candidatus Methanoperedens</taxon>
    </lineage>
</organism>
<dbReference type="AlphaFoldDB" id="A0A0P8DUF1"/>
<dbReference type="Proteomes" id="UP000050360">
    <property type="component" value="Unassembled WGS sequence"/>
</dbReference>
<feature type="transmembrane region" description="Helical" evidence="1">
    <location>
        <begin position="81"/>
        <end position="98"/>
    </location>
</feature>
<keyword evidence="1" id="KW-1133">Transmembrane helix</keyword>
<keyword evidence="1" id="KW-0472">Membrane</keyword>
<feature type="transmembrane region" description="Helical" evidence="1">
    <location>
        <begin position="6"/>
        <end position="24"/>
    </location>
</feature>
<comment type="caution">
    <text evidence="2">The sequence shown here is derived from an EMBL/GenBank/DDBJ whole genome shotgun (WGS) entry which is preliminary data.</text>
</comment>
<accession>A0A0P8DUF1</accession>
<feature type="transmembrane region" description="Helical" evidence="1">
    <location>
        <begin position="59"/>
        <end position="76"/>
    </location>
</feature>
<proteinExistence type="predicted"/>
<sequence length="220" mass="25543">MLSHTYLGIYIILVILITLNMFYNKSLLNNKKSINCIVWLIGIGSFLLVKYGGEIDDRLYIYSIIPAATYIILNISNRNKILIGIMVIFAFLHIPAHYDSESINMIYTTELYGSKFFALRVEPGNEHPIFVNYVFGPLLDYYHPLPFYERGGISAYVSGIYNPSNASLEESTYIIYSKQTNNFLLYVFGYDSIKLWLESDNTSKLIYTNGYYEIYKHLMW</sequence>
<dbReference type="EMBL" id="LKCM01000462">
    <property type="protein sequence ID" value="KPQ41014.1"/>
    <property type="molecule type" value="Genomic_DNA"/>
</dbReference>
<protein>
    <submittedName>
        <fullName evidence="2">Uncharacterized protein</fullName>
    </submittedName>
</protein>
<keyword evidence="1" id="KW-0812">Transmembrane</keyword>
<evidence type="ECO:0000256" key="1">
    <source>
        <dbReference type="SAM" id="Phobius"/>
    </source>
</evidence>